<dbReference type="Proteomes" id="UP000655420">
    <property type="component" value="Unassembled WGS sequence"/>
</dbReference>
<dbReference type="EMBL" id="JAEHHL010000009">
    <property type="protein sequence ID" value="MBK0400565.1"/>
    <property type="molecule type" value="Genomic_DNA"/>
</dbReference>
<gene>
    <name evidence="2" type="ORF">H0I76_15305</name>
</gene>
<accession>A0A8J7SIV5</accession>
<dbReference type="AlphaFoldDB" id="A0A8J7SIV5"/>
<comment type="caution">
    <text evidence="2">The sequence shown here is derived from an EMBL/GenBank/DDBJ whole genome shotgun (WGS) entry which is preliminary data.</text>
</comment>
<sequence length="219" mass="24109">MAPRWRYLRARLAAACAVFIGATSVHAAEARFDYTVERVRGVANVGSTSTELVDPELCGDVVGWIETVTSQIEARADVRRLPWQNPIRVRKGIILENFHETPKRYGTSIGKVVGRIPAIMMVEYRGCVVPSGKVLLSLKAHVTVDADDGPQRFVVTYDGPPMPIEPPAYKIDPANFRVETDLGDPVVSHVSLPSSVSFSADLHQEFQITLRLQNQGATQ</sequence>
<reference evidence="2" key="1">
    <citation type="submission" date="2020-12" db="EMBL/GenBank/DDBJ databases">
        <title>Bacterial taxonomy.</title>
        <authorList>
            <person name="Pan X."/>
        </authorList>
    </citation>
    <scope>NUCLEOTIDE SEQUENCE</scope>
    <source>
        <strain evidence="2">M0105</strain>
    </source>
</reference>
<dbReference type="RefSeq" id="WP_200611538.1">
    <property type="nucleotide sequence ID" value="NZ_JAEHHL010000009.1"/>
</dbReference>
<keyword evidence="3" id="KW-1185">Reference proteome</keyword>
<evidence type="ECO:0000256" key="1">
    <source>
        <dbReference type="SAM" id="SignalP"/>
    </source>
</evidence>
<proteinExistence type="predicted"/>
<organism evidence="2 3">
    <name type="scientific">Thermohalobaculum xanthum</name>
    <dbReference type="NCBI Taxonomy" id="2753746"/>
    <lineage>
        <taxon>Bacteria</taxon>
        <taxon>Pseudomonadati</taxon>
        <taxon>Pseudomonadota</taxon>
        <taxon>Alphaproteobacteria</taxon>
        <taxon>Rhodobacterales</taxon>
        <taxon>Paracoccaceae</taxon>
        <taxon>Thermohalobaculum</taxon>
    </lineage>
</organism>
<feature type="chain" id="PRO_5035280411" evidence="1">
    <location>
        <begin position="28"/>
        <end position="219"/>
    </location>
</feature>
<protein>
    <submittedName>
        <fullName evidence="2">Uncharacterized protein</fullName>
    </submittedName>
</protein>
<evidence type="ECO:0000313" key="3">
    <source>
        <dbReference type="Proteomes" id="UP000655420"/>
    </source>
</evidence>
<keyword evidence="1" id="KW-0732">Signal</keyword>
<evidence type="ECO:0000313" key="2">
    <source>
        <dbReference type="EMBL" id="MBK0400565.1"/>
    </source>
</evidence>
<name>A0A8J7SIV5_9RHOB</name>
<feature type="signal peptide" evidence="1">
    <location>
        <begin position="1"/>
        <end position="27"/>
    </location>
</feature>